<evidence type="ECO:0000313" key="1">
    <source>
        <dbReference type="EMBL" id="MBX14981.1"/>
    </source>
</evidence>
<name>A0A2P2LAH9_RHIMU</name>
<accession>A0A2P2LAH9</accession>
<sequence>MIPISSFIRPSGALSPNMLKLFKKSINILNSVPVTSSKLYNDQNMLPSISEMTNHI</sequence>
<dbReference type="EMBL" id="GGEC01034497">
    <property type="protein sequence ID" value="MBX14981.1"/>
    <property type="molecule type" value="Transcribed_RNA"/>
</dbReference>
<protein>
    <submittedName>
        <fullName evidence="1">Apoptosis inhibitor 5-like</fullName>
    </submittedName>
</protein>
<organism evidence="1">
    <name type="scientific">Rhizophora mucronata</name>
    <name type="common">Asiatic mangrove</name>
    <dbReference type="NCBI Taxonomy" id="61149"/>
    <lineage>
        <taxon>Eukaryota</taxon>
        <taxon>Viridiplantae</taxon>
        <taxon>Streptophyta</taxon>
        <taxon>Embryophyta</taxon>
        <taxon>Tracheophyta</taxon>
        <taxon>Spermatophyta</taxon>
        <taxon>Magnoliopsida</taxon>
        <taxon>eudicotyledons</taxon>
        <taxon>Gunneridae</taxon>
        <taxon>Pentapetalae</taxon>
        <taxon>rosids</taxon>
        <taxon>fabids</taxon>
        <taxon>Malpighiales</taxon>
        <taxon>Rhizophoraceae</taxon>
        <taxon>Rhizophora</taxon>
    </lineage>
</organism>
<reference evidence="1" key="1">
    <citation type="submission" date="2018-02" db="EMBL/GenBank/DDBJ databases">
        <title>Rhizophora mucronata_Transcriptome.</title>
        <authorList>
            <person name="Meera S.P."/>
            <person name="Sreeshan A."/>
            <person name="Augustine A."/>
        </authorList>
    </citation>
    <scope>NUCLEOTIDE SEQUENCE</scope>
    <source>
        <tissue evidence="1">Leaf</tissue>
    </source>
</reference>
<dbReference type="AlphaFoldDB" id="A0A2P2LAH9"/>
<proteinExistence type="predicted"/>